<reference evidence="3 4" key="1">
    <citation type="submission" date="2019-03" db="EMBL/GenBank/DDBJ databases">
        <title>Deep-cultivation of Planctomycetes and their phenomic and genomic characterization uncovers novel biology.</title>
        <authorList>
            <person name="Wiegand S."/>
            <person name="Jogler M."/>
            <person name="Boedeker C."/>
            <person name="Pinto D."/>
            <person name="Vollmers J."/>
            <person name="Rivas-Marin E."/>
            <person name="Kohn T."/>
            <person name="Peeters S.H."/>
            <person name="Heuer A."/>
            <person name="Rast P."/>
            <person name="Oberbeckmann S."/>
            <person name="Bunk B."/>
            <person name="Jeske O."/>
            <person name="Meyerdierks A."/>
            <person name="Storesund J.E."/>
            <person name="Kallscheuer N."/>
            <person name="Luecker S."/>
            <person name="Lage O.M."/>
            <person name="Pohl T."/>
            <person name="Merkel B.J."/>
            <person name="Hornburger P."/>
            <person name="Mueller R.-W."/>
            <person name="Bruemmer F."/>
            <person name="Labrenz M."/>
            <person name="Spormann A.M."/>
            <person name="Op den Camp H."/>
            <person name="Overmann J."/>
            <person name="Amann R."/>
            <person name="Jetten M.S.M."/>
            <person name="Mascher T."/>
            <person name="Medema M.H."/>
            <person name="Devos D.P."/>
            <person name="Kaster A.-K."/>
            <person name="Ovreas L."/>
            <person name="Rohde M."/>
            <person name="Galperin M.Y."/>
            <person name="Jogler C."/>
        </authorList>
    </citation>
    <scope>NUCLEOTIDE SEQUENCE [LARGE SCALE GENOMIC DNA]</scope>
    <source>
        <strain evidence="3 4">Enr13</strain>
    </source>
</reference>
<keyword evidence="4" id="KW-1185">Reference proteome</keyword>
<accession>A0A518HJT2</accession>
<dbReference type="EMBL" id="CP037423">
    <property type="protein sequence ID" value="QDV41107.1"/>
    <property type="molecule type" value="Genomic_DNA"/>
</dbReference>
<dbReference type="KEGG" id="snep:Enr13x_09450"/>
<proteinExistence type="predicted"/>
<dbReference type="InterPro" id="IPR004107">
    <property type="entry name" value="Integrase_SAM-like_N"/>
</dbReference>
<name>A0A518HJT2_9BACT</name>
<keyword evidence="1" id="KW-0238">DNA-binding</keyword>
<dbReference type="Pfam" id="PF13495">
    <property type="entry name" value="Phage_int_SAM_4"/>
    <property type="match status" value="1"/>
</dbReference>
<evidence type="ECO:0000313" key="3">
    <source>
        <dbReference type="EMBL" id="QDV41107.1"/>
    </source>
</evidence>
<protein>
    <recommendedName>
        <fullName evidence="2">Integrase SAM-like N-terminal domain-containing protein</fullName>
    </recommendedName>
</protein>
<feature type="domain" description="Integrase SAM-like N-terminal" evidence="2">
    <location>
        <begin position="10"/>
        <end position="71"/>
    </location>
</feature>
<evidence type="ECO:0000259" key="2">
    <source>
        <dbReference type="Pfam" id="PF13495"/>
    </source>
</evidence>
<evidence type="ECO:0000256" key="1">
    <source>
        <dbReference type="ARBA" id="ARBA00023125"/>
    </source>
</evidence>
<dbReference type="GO" id="GO:0015074">
    <property type="term" value="P:DNA integration"/>
    <property type="evidence" value="ECO:0007669"/>
    <property type="project" value="InterPro"/>
</dbReference>
<dbReference type="Proteomes" id="UP000319004">
    <property type="component" value="Chromosome"/>
</dbReference>
<gene>
    <name evidence="3" type="ORF">Enr13x_09450</name>
</gene>
<dbReference type="Gene3D" id="1.10.150.130">
    <property type="match status" value="1"/>
</dbReference>
<sequence>MSHKKRTCKLTKRLAEDMVIRNMAEATIDAYTYHVRKFADFIQKPLDQATVEDVRTFQLHLIRERKLAYGSGHVKDTRRAVSRFKFR</sequence>
<dbReference type="RefSeq" id="WP_231744086.1">
    <property type="nucleotide sequence ID" value="NZ_CP037423.1"/>
</dbReference>
<dbReference type="GO" id="GO:0003677">
    <property type="term" value="F:DNA binding"/>
    <property type="evidence" value="ECO:0007669"/>
    <property type="project" value="UniProtKB-KW"/>
</dbReference>
<organism evidence="3 4">
    <name type="scientific">Stieleria neptunia</name>
    <dbReference type="NCBI Taxonomy" id="2527979"/>
    <lineage>
        <taxon>Bacteria</taxon>
        <taxon>Pseudomonadati</taxon>
        <taxon>Planctomycetota</taxon>
        <taxon>Planctomycetia</taxon>
        <taxon>Pirellulales</taxon>
        <taxon>Pirellulaceae</taxon>
        <taxon>Stieleria</taxon>
    </lineage>
</organism>
<dbReference type="InterPro" id="IPR010998">
    <property type="entry name" value="Integrase_recombinase_N"/>
</dbReference>
<evidence type="ECO:0000313" key="4">
    <source>
        <dbReference type="Proteomes" id="UP000319004"/>
    </source>
</evidence>
<dbReference type="AlphaFoldDB" id="A0A518HJT2"/>